<evidence type="ECO:0000313" key="4">
    <source>
        <dbReference type="Proteomes" id="UP001501480"/>
    </source>
</evidence>
<sequence length="608" mass="66410">MTRMDEFSSFYAATAAETLRVTYALCGDRQVALEATVDAYRRGWREWSRIRDKRPLVHIRTEAWRAVALHRGVHPLRRRHEEDADTDLLAALHDLAADDRRLVVLLTLGGSDLAEASREVGIGEEEGIERVGVALAALEEALGHDLAVLEQRLLGLGAVTESLSMPPVEKIRTGARRDGRRNTVLLVAAAVALVLGGGFVVTDGSSLTTQASMPYREKLGAERPDVVLEASKLSADNLLSSNQVAELDPDSPWRTTATDEDPENDTPYATCPPRRFADESPARVFLRTFEAEGDANTRAAQAIEVSSSEREAQRAYRTTVGWFADCAHPRTQLIGSYVVKRPFGDFRILQMRSYRDPERVFTVGVTQSGSVSSTVVHEQEGDQGPPIDDFARMLNTSVAKICRDSGGQCSDELEVTPAAPPRTSEAPAFLGVVDLPPVADIDRVWSGTKPFVPEADRNPAATLCDATGTEGRRVENANARIFVIPQEEGLAPEFGVAETVLTMSSEEAASDLIRSTRRKLEACEDENLSARVSEGSDIGTRETSGTTWTVRFEVEDGDDVVFRTGIVRRGNVVAQVLFTPSGDVDIAAETFDRLVQRAGERLVYAQSE</sequence>
<keyword evidence="4" id="KW-1185">Reference proteome</keyword>
<keyword evidence="2" id="KW-0812">Transmembrane</keyword>
<feature type="region of interest" description="Disordered" evidence="1">
    <location>
        <begin position="246"/>
        <end position="275"/>
    </location>
</feature>
<dbReference type="RefSeq" id="WP_344327037.1">
    <property type="nucleotide sequence ID" value="NZ_BAAAPY010000005.1"/>
</dbReference>
<comment type="caution">
    <text evidence="3">The sequence shown here is derived from an EMBL/GenBank/DDBJ whole genome shotgun (WGS) entry which is preliminary data.</text>
</comment>
<proteinExistence type="predicted"/>
<dbReference type="InterPro" id="IPR038232">
    <property type="entry name" value="PknH-like_Extracell_sf"/>
</dbReference>
<dbReference type="Gene3D" id="3.40.1000.70">
    <property type="entry name" value="PknH-like extracellular domain"/>
    <property type="match status" value="1"/>
</dbReference>
<organism evidence="3 4">
    <name type="scientific">Aeromicrobium halocynthiae</name>
    <dbReference type="NCBI Taxonomy" id="560557"/>
    <lineage>
        <taxon>Bacteria</taxon>
        <taxon>Bacillati</taxon>
        <taxon>Actinomycetota</taxon>
        <taxon>Actinomycetes</taxon>
        <taxon>Propionibacteriales</taxon>
        <taxon>Nocardioidaceae</taxon>
        <taxon>Aeromicrobium</taxon>
    </lineage>
</organism>
<dbReference type="Proteomes" id="UP001501480">
    <property type="component" value="Unassembled WGS sequence"/>
</dbReference>
<keyword evidence="2" id="KW-1133">Transmembrane helix</keyword>
<protein>
    <submittedName>
        <fullName evidence="3">Uncharacterized protein</fullName>
    </submittedName>
</protein>
<evidence type="ECO:0000256" key="2">
    <source>
        <dbReference type="SAM" id="Phobius"/>
    </source>
</evidence>
<evidence type="ECO:0000313" key="3">
    <source>
        <dbReference type="EMBL" id="GAA2078095.1"/>
    </source>
</evidence>
<keyword evidence="2" id="KW-0472">Membrane</keyword>
<evidence type="ECO:0000256" key="1">
    <source>
        <dbReference type="SAM" id="MobiDB-lite"/>
    </source>
</evidence>
<accession>A0ABN2W1D1</accession>
<reference evidence="3 4" key="1">
    <citation type="journal article" date="2019" name="Int. J. Syst. Evol. Microbiol.">
        <title>The Global Catalogue of Microorganisms (GCM) 10K type strain sequencing project: providing services to taxonomists for standard genome sequencing and annotation.</title>
        <authorList>
            <consortium name="The Broad Institute Genomics Platform"/>
            <consortium name="The Broad Institute Genome Sequencing Center for Infectious Disease"/>
            <person name="Wu L."/>
            <person name="Ma J."/>
        </authorList>
    </citation>
    <scope>NUCLEOTIDE SEQUENCE [LARGE SCALE GENOMIC DNA]</scope>
    <source>
        <strain evidence="3 4">JCM 15749</strain>
    </source>
</reference>
<dbReference type="EMBL" id="BAAAPY010000005">
    <property type="protein sequence ID" value="GAA2078095.1"/>
    <property type="molecule type" value="Genomic_DNA"/>
</dbReference>
<gene>
    <name evidence="3" type="ORF">GCM10009821_17330</name>
</gene>
<feature type="transmembrane region" description="Helical" evidence="2">
    <location>
        <begin position="182"/>
        <end position="201"/>
    </location>
</feature>
<name>A0ABN2W1D1_9ACTN</name>